<reference evidence="2 3" key="1">
    <citation type="journal article" date="2021" name="BMC Genomics">
        <title>Datura genome reveals duplications of psychoactive alkaloid biosynthetic genes and high mutation rate following tissue culture.</title>
        <authorList>
            <person name="Rajewski A."/>
            <person name="Carter-House D."/>
            <person name="Stajich J."/>
            <person name="Litt A."/>
        </authorList>
    </citation>
    <scope>NUCLEOTIDE SEQUENCE [LARGE SCALE GENOMIC DNA]</scope>
    <source>
        <strain evidence="2">AR-01</strain>
    </source>
</reference>
<proteinExistence type="predicted"/>
<comment type="caution">
    <text evidence="2">The sequence shown here is derived from an EMBL/GenBank/DDBJ whole genome shotgun (WGS) entry which is preliminary data.</text>
</comment>
<keyword evidence="3" id="KW-1185">Reference proteome</keyword>
<feature type="region of interest" description="Disordered" evidence="1">
    <location>
        <begin position="51"/>
        <end position="70"/>
    </location>
</feature>
<gene>
    <name evidence="2" type="ORF">HAX54_036867</name>
</gene>
<protein>
    <submittedName>
        <fullName evidence="2">Uncharacterized protein</fullName>
    </submittedName>
</protein>
<evidence type="ECO:0000313" key="3">
    <source>
        <dbReference type="Proteomes" id="UP000823775"/>
    </source>
</evidence>
<accession>A0ABS8VI78</accession>
<evidence type="ECO:0000313" key="2">
    <source>
        <dbReference type="EMBL" id="MCD9646713.1"/>
    </source>
</evidence>
<evidence type="ECO:0000256" key="1">
    <source>
        <dbReference type="SAM" id="MobiDB-lite"/>
    </source>
</evidence>
<feature type="compositionally biased region" description="Polar residues" evidence="1">
    <location>
        <begin position="51"/>
        <end position="69"/>
    </location>
</feature>
<feature type="non-terminal residue" evidence="2">
    <location>
        <position position="1"/>
    </location>
</feature>
<name>A0ABS8VI78_DATST</name>
<dbReference type="EMBL" id="JACEIK010004901">
    <property type="protein sequence ID" value="MCD9646713.1"/>
    <property type="molecule type" value="Genomic_DNA"/>
</dbReference>
<feature type="compositionally biased region" description="Polar residues" evidence="1">
    <location>
        <begin position="159"/>
        <end position="169"/>
    </location>
</feature>
<dbReference type="Proteomes" id="UP000823775">
    <property type="component" value="Unassembled WGS sequence"/>
</dbReference>
<feature type="region of interest" description="Disordered" evidence="1">
    <location>
        <begin position="148"/>
        <end position="169"/>
    </location>
</feature>
<sequence>CFLIASALGAPSALTARRDDATVSPTHQSAVSRSPLTTICDTTTTTLPVGSHQSPLPFGTNSCRPSATSPLRRPSITVIPPFPQLPIDRPSLPSLVFTLRVIVDPPFEFEPQVLISLRIAIAHHRLQSSIHWAENLFLWISSLKHTPKQEKRRPDELTSSRSSNMTPPS</sequence>
<feature type="compositionally biased region" description="Basic and acidic residues" evidence="1">
    <location>
        <begin position="148"/>
        <end position="158"/>
    </location>
</feature>
<organism evidence="2 3">
    <name type="scientific">Datura stramonium</name>
    <name type="common">Jimsonweed</name>
    <name type="synonym">Common thornapple</name>
    <dbReference type="NCBI Taxonomy" id="4076"/>
    <lineage>
        <taxon>Eukaryota</taxon>
        <taxon>Viridiplantae</taxon>
        <taxon>Streptophyta</taxon>
        <taxon>Embryophyta</taxon>
        <taxon>Tracheophyta</taxon>
        <taxon>Spermatophyta</taxon>
        <taxon>Magnoliopsida</taxon>
        <taxon>eudicotyledons</taxon>
        <taxon>Gunneridae</taxon>
        <taxon>Pentapetalae</taxon>
        <taxon>asterids</taxon>
        <taxon>lamiids</taxon>
        <taxon>Solanales</taxon>
        <taxon>Solanaceae</taxon>
        <taxon>Solanoideae</taxon>
        <taxon>Datureae</taxon>
        <taxon>Datura</taxon>
    </lineage>
</organism>